<dbReference type="Pfam" id="PF24365">
    <property type="entry name" value="DUF7521"/>
    <property type="match status" value="1"/>
</dbReference>
<sequence length="93" mass="10124">MMGGVTAADVVLGVLRVAVFGTALGLTVVSYRAYRTHQSKRLEYAFVGFAFISMGAAMTNMGATLGEYTIYFEIAKTIPFLVGFSMLYASLYR</sequence>
<organism evidence="2 3">
    <name type="scientific">Halocalculus aciditolerans</name>
    <dbReference type="NCBI Taxonomy" id="1383812"/>
    <lineage>
        <taxon>Archaea</taxon>
        <taxon>Methanobacteriati</taxon>
        <taxon>Methanobacteriota</taxon>
        <taxon>Stenosarchaea group</taxon>
        <taxon>Halobacteria</taxon>
        <taxon>Halobacteriales</taxon>
        <taxon>Halobacteriaceae</taxon>
        <taxon>Halocalculus</taxon>
    </lineage>
</organism>
<keyword evidence="3" id="KW-1185">Reference proteome</keyword>
<dbReference type="EMBL" id="BMPG01000002">
    <property type="protein sequence ID" value="GGL57179.1"/>
    <property type="molecule type" value="Genomic_DNA"/>
</dbReference>
<feature type="transmembrane region" description="Helical" evidence="1">
    <location>
        <begin position="69"/>
        <end position="91"/>
    </location>
</feature>
<reference evidence="2" key="1">
    <citation type="journal article" date="2014" name="Int. J. Syst. Evol. Microbiol.">
        <title>Complete genome sequence of Corynebacterium casei LMG S-19264T (=DSM 44701T), isolated from a smear-ripened cheese.</title>
        <authorList>
            <consortium name="US DOE Joint Genome Institute (JGI-PGF)"/>
            <person name="Walter F."/>
            <person name="Albersmeier A."/>
            <person name="Kalinowski J."/>
            <person name="Ruckert C."/>
        </authorList>
    </citation>
    <scope>NUCLEOTIDE SEQUENCE</scope>
    <source>
        <strain evidence="2">JCM 19596</strain>
    </source>
</reference>
<feature type="transmembrane region" description="Helical" evidence="1">
    <location>
        <begin position="44"/>
        <end position="63"/>
    </location>
</feature>
<proteinExistence type="predicted"/>
<dbReference type="Proteomes" id="UP000607197">
    <property type="component" value="Unassembled WGS sequence"/>
</dbReference>
<keyword evidence="1" id="KW-1133">Transmembrane helix</keyword>
<dbReference type="RefSeq" id="WP_229773966.1">
    <property type="nucleotide sequence ID" value="NZ_BMPG01000002.1"/>
</dbReference>
<evidence type="ECO:0000313" key="3">
    <source>
        <dbReference type="Proteomes" id="UP000607197"/>
    </source>
</evidence>
<dbReference type="InterPro" id="IPR055943">
    <property type="entry name" value="DUF7521"/>
</dbReference>
<feature type="transmembrane region" description="Helical" evidence="1">
    <location>
        <begin position="12"/>
        <end position="32"/>
    </location>
</feature>
<name>A0A830FB07_9EURY</name>
<keyword evidence="1" id="KW-0812">Transmembrane</keyword>
<accession>A0A830FB07</accession>
<reference evidence="2" key="2">
    <citation type="submission" date="2020-09" db="EMBL/GenBank/DDBJ databases">
        <authorList>
            <person name="Sun Q."/>
            <person name="Ohkuma M."/>
        </authorList>
    </citation>
    <scope>NUCLEOTIDE SEQUENCE</scope>
    <source>
        <strain evidence="2">JCM 19596</strain>
    </source>
</reference>
<protein>
    <submittedName>
        <fullName evidence="2">Uncharacterized protein</fullName>
    </submittedName>
</protein>
<gene>
    <name evidence="2" type="ORF">GCM10009039_14210</name>
</gene>
<evidence type="ECO:0000256" key="1">
    <source>
        <dbReference type="SAM" id="Phobius"/>
    </source>
</evidence>
<evidence type="ECO:0000313" key="2">
    <source>
        <dbReference type="EMBL" id="GGL57179.1"/>
    </source>
</evidence>
<dbReference type="AlphaFoldDB" id="A0A830FB07"/>
<keyword evidence="1" id="KW-0472">Membrane</keyword>
<comment type="caution">
    <text evidence="2">The sequence shown here is derived from an EMBL/GenBank/DDBJ whole genome shotgun (WGS) entry which is preliminary data.</text>
</comment>